<dbReference type="EMBL" id="AYYX01000011">
    <property type="protein sequence ID" value="KRM89157.1"/>
    <property type="molecule type" value="Genomic_DNA"/>
</dbReference>
<evidence type="ECO:0000313" key="4">
    <source>
        <dbReference type="Proteomes" id="UP000051576"/>
    </source>
</evidence>
<dbReference type="eggNOG" id="COG4111">
    <property type="taxonomic scope" value="Bacteria"/>
</dbReference>
<dbReference type="CDD" id="cd18873">
    <property type="entry name" value="NUDIX_NadM_like"/>
    <property type="match status" value="1"/>
</dbReference>
<name>A0A0R2CCS2_9LACO</name>
<dbReference type="eggNOG" id="COG1051">
    <property type="taxonomic scope" value="Bacteria"/>
</dbReference>
<dbReference type="AlphaFoldDB" id="A0A0R2CCS2"/>
<accession>A0A0R2CCS2</accession>
<feature type="domain" description="Nudix hydrolase" evidence="1">
    <location>
        <begin position="25"/>
        <end position="123"/>
    </location>
</feature>
<feature type="domain" description="NrtR DNA-binding winged helix" evidence="2">
    <location>
        <begin position="189"/>
        <end position="247"/>
    </location>
</feature>
<dbReference type="Proteomes" id="UP000051576">
    <property type="component" value="Unassembled WGS sequence"/>
</dbReference>
<dbReference type="InterPro" id="IPR036388">
    <property type="entry name" value="WH-like_DNA-bd_sf"/>
</dbReference>
<proteinExistence type="predicted"/>
<dbReference type="InterPro" id="IPR054105">
    <property type="entry name" value="WHD_NrtR"/>
</dbReference>
<dbReference type="PANTHER" id="PTHR43736:SF4">
    <property type="entry name" value="SLR1690 PROTEIN"/>
    <property type="match status" value="1"/>
</dbReference>
<dbReference type="PATRIC" id="fig|1133569.4.peg.214"/>
<evidence type="ECO:0000259" key="1">
    <source>
        <dbReference type="Pfam" id="PF00293"/>
    </source>
</evidence>
<dbReference type="InterPro" id="IPR015797">
    <property type="entry name" value="NUDIX_hydrolase-like_dom_sf"/>
</dbReference>
<dbReference type="InterPro" id="IPR036390">
    <property type="entry name" value="WH_DNA-bd_sf"/>
</dbReference>
<dbReference type="SUPFAM" id="SSF55811">
    <property type="entry name" value="Nudix"/>
    <property type="match status" value="1"/>
</dbReference>
<keyword evidence="3" id="KW-0378">Hydrolase</keyword>
<reference evidence="3 4" key="1">
    <citation type="journal article" date="2015" name="Genome Announc.">
        <title>Expanding the biotechnology potential of lactobacilli through comparative genomics of 213 strains and associated genera.</title>
        <authorList>
            <person name="Sun Z."/>
            <person name="Harris H.M."/>
            <person name="McCann A."/>
            <person name="Guo C."/>
            <person name="Argimon S."/>
            <person name="Zhang W."/>
            <person name="Yang X."/>
            <person name="Jeffery I.B."/>
            <person name="Cooney J.C."/>
            <person name="Kagawa T.F."/>
            <person name="Liu W."/>
            <person name="Song Y."/>
            <person name="Salvetti E."/>
            <person name="Wrobel A."/>
            <person name="Rasinkangas P."/>
            <person name="Parkhill J."/>
            <person name="Rea M.C."/>
            <person name="O'Sullivan O."/>
            <person name="Ritari J."/>
            <person name="Douillard F.P."/>
            <person name="Paul Ross R."/>
            <person name="Yang R."/>
            <person name="Briner A.E."/>
            <person name="Felis G.E."/>
            <person name="de Vos W.M."/>
            <person name="Barrangou R."/>
            <person name="Klaenhammer T.R."/>
            <person name="Caufield P.W."/>
            <person name="Cui Y."/>
            <person name="Zhang H."/>
            <person name="O'Toole P.W."/>
        </authorList>
    </citation>
    <scope>NUCLEOTIDE SEQUENCE [LARGE SCALE GENOMIC DNA]</scope>
    <source>
        <strain evidence="3 4">DSM 20605</strain>
    </source>
</reference>
<dbReference type="Pfam" id="PF21906">
    <property type="entry name" value="WHD_NrtR"/>
    <property type="match status" value="1"/>
</dbReference>
<dbReference type="Gene3D" id="3.90.79.10">
    <property type="entry name" value="Nucleoside Triphosphate Pyrophosphohydrolase"/>
    <property type="match status" value="1"/>
</dbReference>
<protein>
    <submittedName>
        <fullName evidence="3">NUDIX hydrolase</fullName>
    </submittedName>
</protein>
<evidence type="ECO:0000313" key="3">
    <source>
        <dbReference type="EMBL" id="KRM89157.1"/>
    </source>
</evidence>
<dbReference type="Pfam" id="PF00293">
    <property type="entry name" value="NUDIX"/>
    <property type="match status" value="1"/>
</dbReference>
<keyword evidence="4" id="KW-1185">Reference proteome</keyword>
<dbReference type="InterPro" id="IPR000086">
    <property type="entry name" value="NUDIX_hydrolase_dom"/>
</dbReference>
<gene>
    <name evidence="3" type="ORF">FD21_GL000206</name>
</gene>
<dbReference type="PANTHER" id="PTHR43736">
    <property type="entry name" value="ADP-RIBOSE PYROPHOSPHATASE"/>
    <property type="match status" value="1"/>
</dbReference>
<evidence type="ECO:0000259" key="2">
    <source>
        <dbReference type="Pfam" id="PF21906"/>
    </source>
</evidence>
<organism evidence="3 4">
    <name type="scientific">Liquorilactobacillus vini DSM 20605</name>
    <dbReference type="NCBI Taxonomy" id="1133569"/>
    <lineage>
        <taxon>Bacteria</taxon>
        <taxon>Bacillati</taxon>
        <taxon>Bacillota</taxon>
        <taxon>Bacilli</taxon>
        <taxon>Lactobacillales</taxon>
        <taxon>Lactobacillaceae</taxon>
        <taxon>Liquorilactobacillus</taxon>
    </lineage>
</organism>
<dbReference type="SUPFAM" id="SSF46785">
    <property type="entry name" value="Winged helix' DNA-binding domain"/>
    <property type="match status" value="1"/>
</dbReference>
<dbReference type="OrthoDB" id="9786141at2"/>
<dbReference type="RefSeq" id="WP_010579638.1">
    <property type="nucleotide sequence ID" value="NZ_AHYZ01000026.1"/>
</dbReference>
<comment type="caution">
    <text evidence="3">The sequence shown here is derived from an EMBL/GenBank/DDBJ whole genome shotgun (WGS) entry which is preliminary data.</text>
</comment>
<dbReference type="STRING" id="1133569.FD21_GL000206"/>
<dbReference type="Gene3D" id="1.10.10.10">
    <property type="entry name" value="Winged helix-like DNA-binding domain superfamily/Winged helix DNA-binding domain"/>
    <property type="match status" value="1"/>
</dbReference>
<dbReference type="GO" id="GO:0016787">
    <property type="term" value="F:hydrolase activity"/>
    <property type="evidence" value="ECO:0007669"/>
    <property type="project" value="UniProtKB-KW"/>
</dbReference>
<sequence>MVEVVVEPKVTITNIIWSFDLRAQRVNLLLIKRADPPFQNYWALPETVMRLHESADQAALRLVQEKIGLKLSRFHTEQLETFTNPLRSPTAKREISLAYMTFLPDMPKLNAGYGAIDAQWFALGHDQQQNYTFTREAAEFVLPKRQSELEFYQTAQQKRFLAFDHEWLLKIACLRIRNKLDYQPSILLVLGKSFTLKAARVVYAAFLKIKADQIDNSNFRKTHDWLFQEVGVAAKQGPGRPARLYRLQV</sequence>